<evidence type="ECO:0000313" key="2">
    <source>
        <dbReference type="Proteomes" id="UP000280307"/>
    </source>
</evidence>
<proteinExistence type="predicted"/>
<dbReference type="Proteomes" id="UP000280307">
    <property type="component" value="Unassembled WGS sequence"/>
</dbReference>
<reference evidence="1 2" key="1">
    <citation type="submission" date="2018-12" db="EMBL/GenBank/DDBJ databases">
        <title>Genome Sequence of Candidatus Viridilinea halotolerans isolated from saline sulfide-rich spring.</title>
        <authorList>
            <person name="Grouzdev D.S."/>
            <person name="Burganskaya E.I."/>
            <person name="Krutkina M.S."/>
            <person name="Sukhacheva M.V."/>
            <person name="Gorlenko V.M."/>
        </authorList>
    </citation>
    <scope>NUCLEOTIDE SEQUENCE [LARGE SCALE GENOMIC DNA]</scope>
    <source>
        <strain evidence="1">Chok-6</strain>
    </source>
</reference>
<evidence type="ECO:0000313" key="1">
    <source>
        <dbReference type="EMBL" id="RRR76424.1"/>
    </source>
</evidence>
<feature type="non-terminal residue" evidence="1">
    <location>
        <position position="190"/>
    </location>
</feature>
<organism evidence="1 2">
    <name type="scientific">Candidatus Viridilinea halotolerans</name>
    <dbReference type="NCBI Taxonomy" id="2491704"/>
    <lineage>
        <taxon>Bacteria</taxon>
        <taxon>Bacillati</taxon>
        <taxon>Chloroflexota</taxon>
        <taxon>Chloroflexia</taxon>
        <taxon>Chloroflexales</taxon>
        <taxon>Chloroflexineae</taxon>
        <taxon>Oscillochloridaceae</taxon>
        <taxon>Candidatus Viridilinea</taxon>
    </lineage>
</organism>
<gene>
    <name evidence="1" type="ORF">EI684_02995</name>
</gene>
<name>A0A426U8H8_9CHLR</name>
<dbReference type="AlphaFoldDB" id="A0A426U8H8"/>
<protein>
    <submittedName>
        <fullName evidence="1">Uncharacterized protein</fullName>
    </submittedName>
</protein>
<comment type="caution">
    <text evidence="1">The sequence shown here is derived from an EMBL/GenBank/DDBJ whole genome shotgun (WGS) entry which is preliminary data.</text>
</comment>
<accession>A0A426U8H8</accession>
<dbReference type="EMBL" id="RSAS01000120">
    <property type="protein sequence ID" value="RRR76424.1"/>
    <property type="molecule type" value="Genomic_DNA"/>
</dbReference>
<sequence length="190" mass="20210">MTQYLFWAACGALLIVLLSQIPVSHSVNIGHWDAAYVQGFHEAELPASADGVARWSRSSSVLLLPQAGMPGTVALRLRGPSNAPPSALTLLLNGEQELARYTLDDQWTTIHVTVAGGWLKASDSFIELRSSTSTLPDGREVGVLLDHVYYSVGPGPVWPYPSQVVLGALVGLLVGILEPEVRGQGSGVRG</sequence>